<dbReference type="AlphaFoldDB" id="A0A7X0IWR7"/>
<evidence type="ECO:0000256" key="1">
    <source>
        <dbReference type="SAM" id="MobiDB-lite"/>
    </source>
</evidence>
<accession>A0A7X0IWR7</accession>
<keyword evidence="2" id="KW-0732">Signal</keyword>
<reference evidence="3 4" key="1">
    <citation type="submission" date="2020-08" db="EMBL/GenBank/DDBJ databases">
        <title>Genomic Encyclopedia of Type Strains, Phase IV (KMG-V): Genome sequencing to study the core and pangenomes of soil and plant-associated prokaryotes.</title>
        <authorList>
            <person name="Whitman W."/>
        </authorList>
    </citation>
    <scope>NUCLEOTIDE SEQUENCE [LARGE SCALE GENOMIC DNA]</scope>
    <source>
        <strain evidence="3 4">SEMIA 4060</strain>
    </source>
</reference>
<sequence>MLLATAIAAAITSSLANAQQTPNNDRCKATDTTQQSEGKQTGNGQASPAPDSNPSKKLSDCDGVLKPPAIGDSQMEKPAPDVGNTLIIKPDDRQNGKNGSKYSQQPSK</sequence>
<gene>
    <name evidence="3" type="ORF">GGD46_005941</name>
</gene>
<feature type="compositionally biased region" description="Polar residues" evidence="1">
    <location>
        <begin position="17"/>
        <end position="56"/>
    </location>
</feature>
<evidence type="ECO:0000313" key="3">
    <source>
        <dbReference type="EMBL" id="MBB6488621.1"/>
    </source>
</evidence>
<feature type="signal peptide" evidence="2">
    <location>
        <begin position="1"/>
        <end position="18"/>
    </location>
</feature>
<protein>
    <recommendedName>
        <fullName evidence="5">Secreted protein</fullName>
    </recommendedName>
</protein>
<feature type="compositionally biased region" description="Polar residues" evidence="1">
    <location>
        <begin position="96"/>
        <end position="108"/>
    </location>
</feature>
<evidence type="ECO:0000313" key="4">
    <source>
        <dbReference type="Proteomes" id="UP000565576"/>
    </source>
</evidence>
<proteinExistence type="predicted"/>
<dbReference type="RefSeq" id="WP_184710208.1">
    <property type="nucleotide sequence ID" value="NZ_JACHBG010000025.1"/>
</dbReference>
<feature type="region of interest" description="Disordered" evidence="1">
    <location>
        <begin position="15"/>
        <end position="108"/>
    </location>
</feature>
<name>A0A7X0IWR7_9HYPH</name>
<organism evidence="3 4">
    <name type="scientific">Rhizobium lusitanum</name>
    <dbReference type="NCBI Taxonomy" id="293958"/>
    <lineage>
        <taxon>Bacteria</taxon>
        <taxon>Pseudomonadati</taxon>
        <taxon>Pseudomonadota</taxon>
        <taxon>Alphaproteobacteria</taxon>
        <taxon>Hyphomicrobiales</taxon>
        <taxon>Rhizobiaceae</taxon>
        <taxon>Rhizobium/Agrobacterium group</taxon>
        <taxon>Rhizobium</taxon>
    </lineage>
</organism>
<comment type="caution">
    <text evidence="3">The sequence shown here is derived from an EMBL/GenBank/DDBJ whole genome shotgun (WGS) entry which is preliminary data.</text>
</comment>
<feature type="chain" id="PRO_5031071686" description="Secreted protein" evidence="2">
    <location>
        <begin position="19"/>
        <end position="108"/>
    </location>
</feature>
<dbReference type="EMBL" id="JACHBG010000025">
    <property type="protein sequence ID" value="MBB6488621.1"/>
    <property type="molecule type" value="Genomic_DNA"/>
</dbReference>
<dbReference type="Proteomes" id="UP000565576">
    <property type="component" value="Unassembled WGS sequence"/>
</dbReference>
<evidence type="ECO:0000256" key="2">
    <source>
        <dbReference type="SAM" id="SignalP"/>
    </source>
</evidence>
<evidence type="ECO:0008006" key="5">
    <source>
        <dbReference type="Google" id="ProtNLM"/>
    </source>
</evidence>